<dbReference type="RefSeq" id="WP_037286380.1">
    <property type="nucleotide sequence ID" value="NZ_JEOB01000002.1"/>
</dbReference>
<dbReference type="OrthoDB" id="9816042at2"/>
<dbReference type="AlphaFoldDB" id="A0A011VWH2"/>
<proteinExistence type="predicted"/>
<reference evidence="1 2" key="1">
    <citation type="submission" date="2013-06" db="EMBL/GenBank/DDBJ databases">
        <title>Rumen cellulosomics: divergent fiber-degrading strategies revealed by comparative genome-wide analysis of six Ruminococcal strains.</title>
        <authorList>
            <person name="Dassa B."/>
            <person name="Borovok I."/>
            <person name="Lamed R."/>
            <person name="Flint H."/>
            <person name="Yeoman C.J."/>
            <person name="White B."/>
            <person name="Bayer E.A."/>
        </authorList>
    </citation>
    <scope>NUCLEOTIDE SEQUENCE [LARGE SCALE GENOMIC DNA]</scope>
    <source>
        <strain evidence="1 2">SY3</strain>
    </source>
</reference>
<protein>
    <submittedName>
        <fullName evidence="1">Uncharacterized protein</fullName>
    </submittedName>
</protein>
<sequence>MSNSELRAELKAAKIAYWRIADKLGVHENTIIRKMRHELSEADRKAFYAAIAEIKAEKKTA</sequence>
<dbReference type="PATRIC" id="fig|1341156.4.peg.1812"/>
<gene>
    <name evidence="1" type="ORF">RASY3_06980</name>
</gene>
<comment type="caution">
    <text evidence="1">The sequence shown here is derived from an EMBL/GenBank/DDBJ whole genome shotgun (WGS) entry which is preliminary data.</text>
</comment>
<organism evidence="1 2">
    <name type="scientific">Ruminococcus albus SY3</name>
    <dbReference type="NCBI Taxonomy" id="1341156"/>
    <lineage>
        <taxon>Bacteria</taxon>
        <taxon>Bacillati</taxon>
        <taxon>Bacillota</taxon>
        <taxon>Clostridia</taxon>
        <taxon>Eubacteriales</taxon>
        <taxon>Oscillospiraceae</taxon>
        <taxon>Ruminococcus</taxon>
    </lineage>
</organism>
<evidence type="ECO:0000313" key="2">
    <source>
        <dbReference type="Proteomes" id="UP000021369"/>
    </source>
</evidence>
<accession>A0A011VWH2</accession>
<dbReference type="EMBL" id="JEOB01000002">
    <property type="protein sequence ID" value="EXM39591.1"/>
    <property type="molecule type" value="Genomic_DNA"/>
</dbReference>
<evidence type="ECO:0000313" key="1">
    <source>
        <dbReference type="EMBL" id="EXM39591.1"/>
    </source>
</evidence>
<keyword evidence="2" id="KW-1185">Reference proteome</keyword>
<name>A0A011VWH2_RUMAL</name>
<dbReference type="Proteomes" id="UP000021369">
    <property type="component" value="Unassembled WGS sequence"/>
</dbReference>